<organism evidence="2">
    <name type="scientific">Anguilla anguilla</name>
    <name type="common">European freshwater eel</name>
    <name type="synonym">Muraena anguilla</name>
    <dbReference type="NCBI Taxonomy" id="7936"/>
    <lineage>
        <taxon>Eukaryota</taxon>
        <taxon>Metazoa</taxon>
        <taxon>Chordata</taxon>
        <taxon>Craniata</taxon>
        <taxon>Vertebrata</taxon>
        <taxon>Euteleostomi</taxon>
        <taxon>Actinopterygii</taxon>
        <taxon>Neopterygii</taxon>
        <taxon>Teleostei</taxon>
        <taxon>Anguilliformes</taxon>
        <taxon>Anguillidae</taxon>
        <taxon>Anguilla</taxon>
    </lineage>
</organism>
<dbReference type="AlphaFoldDB" id="A0A0E9S990"/>
<accession>A0A0E9S990</accession>
<feature type="compositionally biased region" description="Basic and acidic residues" evidence="1">
    <location>
        <begin position="1"/>
        <end position="15"/>
    </location>
</feature>
<evidence type="ECO:0000256" key="1">
    <source>
        <dbReference type="SAM" id="MobiDB-lite"/>
    </source>
</evidence>
<proteinExistence type="predicted"/>
<feature type="region of interest" description="Disordered" evidence="1">
    <location>
        <begin position="1"/>
        <end position="31"/>
    </location>
</feature>
<reference evidence="2" key="2">
    <citation type="journal article" date="2015" name="Fish Shellfish Immunol.">
        <title>Early steps in the European eel (Anguilla anguilla)-Vibrio vulnificus interaction in the gills: Role of the RtxA13 toxin.</title>
        <authorList>
            <person name="Callol A."/>
            <person name="Pajuelo D."/>
            <person name="Ebbesson L."/>
            <person name="Teles M."/>
            <person name="MacKenzie S."/>
            <person name="Amaro C."/>
        </authorList>
    </citation>
    <scope>NUCLEOTIDE SEQUENCE</scope>
</reference>
<protein>
    <submittedName>
        <fullName evidence="2">Uncharacterized protein</fullName>
    </submittedName>
</protein>
<dbReference type="EMBL" id="GBXM01070800">
    <property type="protein sequence ID" value="JAH37777.1"/>
    <property type="molecule type" value="Transcribed_RNA"/>
</dbReference>
<sequence length="31" mass="3642">MKQSERSKRERENRVKACIRNSTPEGNKVPL</sequence>
<name>A0A0E9S990_ANGAN</name>
<reference evidence="2" key="1">
    <citation type="submission" date="2014-11" db="EMBL/GenBank/DDBJ databases">
        <authorList>
            <person name="Amaro Gonzalez C."/>
        </authorList>
    </citation>
    <scope>NUCLEOTIDE SEQUENCE</scope>
</reference>
<evidence type="ECO:0000313" key="2">
    <source>
        <dbReference type="EMBL" id="JAH37777.1"/>
    </source>
</evidence>